<evidence type="ECO:0000256" key="5">
    <source>
        <dbReference type="ARBA" id="ARBA00023288"/>
    </source>
</evidence>
<proteinExistence type="inferred from homology"/>
<organism evidence="8 9">
    <name type="scientific">Sphingosinicella soli</name>
    <dbReference type="NCBI Taxonomy" id="333708"/>
    <lineage>
        <taxon>Bacteria</taxon>
        <taxon>Pseudomonadati</taxon>
        <taxon>Pseudomonadota</taxon>
        <taxon>Alphaproteobacteria</taxon>
        <taxon>Sphingomonadales</taxon>
        <taxon>Sphingosinicellaceae</taxon>
        <taxon>Sphingosinicella</taxon>
    </lineage>
</organism>
<dbReference type="InterPro" id="IPR051407">
    <property type="entry name" value="Bact_OM_lipoprot/Surf_antigen"/>
</dbReference>
<dbReference type="PANTHER" id="PTHR35603:SF2">
    <property type="entry name" value="OUTER MEMBRANE LIPOPROTEIN"/>
    <property type="match status" value="1"/>
</dbReference>
<reference evidence="8 9" key="1">
    <citation type="submission" date="2020-08" db="EMBL/GenBank/DDBJ databases">
        <title>Genomic Encyclopedia of Type Strains, Phase IV (KMG-IV): sequencing the most valuable type-strain genomes for metagenomic binning, comparative biology and taxonomic classification.</title>
        <authorList>
            <person name="Goeker M."/>
        </authorList>
    </citation>
    <scope>NUCLEOTIDE SEQUENCE [LARGE SCALE GENOMIC DNA]</scope>
    <source>
        <strain evidence="8 9">DSM 17328</strain>
    </source>
</reference>
<comment type="subcellular location">
    <subcellularLocation>
        <location evidence="1">Cell outer membrane</location>
        <topology evidence="1">Lipid-anchor</topology>
    </subcellularLocation>
</comment>
<dbReference type="RefSeq" id="WP_184063237.1">
    <property type="nucleotide sequence ID" value="NZ_JACHNZ010000001.1"/>
</dbReference>
<feature type="signal peptide" evidence="6">
    <location>
        <begin position="1"/>
        <end position="26"/>
    </location>
</feature>
<keyword evidence="9" id="KW-1185">Reference proteome</keyword>
<evidence type="ECO:0000256" key="2">
    <source>
        <dbReference type="ARBA" id="ARBA00008681"/>
    </source>
</evidence>
<comment type="similarity">
    <text evidence="2">Belongs to the rickettsiale 17 kDa surface antigen family.</text>
</comment>
<evidence type="ECO:0000313" key="8">
    <source>
        <dbReference type="EMBL" id="MBB4630404.1"/>
    </source>
</evidence>
<comment type="caution">
    <text evidence="8">The sequence shown here is derived from an EMBL/GenBank/DDBJ whole genome shotgun (WGS) entry which is preliminary data.</text>
</comment>
<dbReference type="Pfam" id="PF05433">
    <property type="entry name" value="Rick_17kDa_Anti"/>
    <property type="match status" value="1"/>
</dbReference>
<dbReference type="EMBL" id="JACHNZ010000001">
    <property type="protein sequence ID" value="MBB4630404.1"/>
    <property type="molecule type" value="Genomic_DNA"/>
</dbReference>
<dbReference type="GO" id="GO:0009279">
    <property type="term" value="C:cell outer membrane"/>
    <property type="evidence" value="ECO:0007669"/>
    <property type="project" value="UniProtKB-SubCell"/>
</dbReference>
<protein>
    <recommendedName>
        <fullName evidence="3">17 kDa surface antigen</fullName>
    </recommendedName>
</protein>
<name>A0A7W7AY61_9SPHN</name>
<dbReference type="PANTHER" id="PTHR35603">
    <property type="match status" value="1"/>
</dbReference>
<evidence type="ECO:0000313" key="9">
    <source>
        <dbReference type="Proteomes" id="UP000566324"/>
    </source>
</evidence>
<evidence type="ECO:0000256" key="4">
    <source>
        <dbReference type="ARBA" id="ARBA00023136"/>
    </source>
</evidence>
<feature type="chain" id="PRO_5031029973" description="17 kDa surface antigen" evidence="6">
    <location>
        <begin position="27"/>
        <end position="131"/>
    </location>
</feature>
<accession>A0A7W7AY61</accession>
<dbReference type="Proteomes" id="UP000566324">
    <property type="component" value="Unassembled WGS sequence"/>
</dbReference>
<evidence type="ECO:0000259" key="7">
    <source>
        <dbReference type="Pfam" id="PF05433"/>
    </source>
</evidence>
<feature type="domain" description="Glycine zipper 2TM" evidence="7">
    <location>
        <begin position="85"/>
        <end position="122"/>
    </location>
</feature>
<keyword evidence="4" id="KW-0472">Membrane</keyword>
<keyword evidence="5" id="KW-0449">Lipoprotein</keyword>
<dbReference type="AlphaFoldDB" id="A0A7W7AY61"/>
<dbReference type="InterPro" id="IPR008816">
    <property type="entry name" value="Gly_zipper_2TM_dom"/>
</dbReference>
<sequence>MKKVVFAAVAASLIPLAGVWSAPALADPPHWAPAHGKRAKDRDRWYPDDHYRKGNYRERRLSRDEQIYRGRDGRYYCKRKDGTTGLIIGGVAGGVLGHEIAPGGSKTVGAVLGAVAGGLVGKSLDDGVKCR</sequence>
<evidence type="ECO:0000256" key="3">
    <source>
        <dbReference type="ARBA" id="ARBA00015281"/>
    </source>
</evidence>
<evidence type="ECO:0000256" key="6">
    <source>
        <dbReference type="SAM" id="SignalP"/>
    </source>
</evidence>
<gene>
    <name evidence="8" type="ORF">GGQ98_000005</name>
</gene>
<evidence type="ECO:0000256" key="1">
    <source>
        <dbReference type="ARBA" id="ARBA00004459"/>
    </source>
</evidence>
<keyword evidence="6" id="KW-0732">Signal</keyword>